<feature type="transmembrane region" description="Helical" evidence="6">
    <location>
        <begin position="130"/>
        <end position="151"/>
    </location>
</feature>
<organism evidence="8">
    <name type="scientific">marine sediment metagenome</name>
    <dbReference type="NCBI Taxonomy" id="412755"/>
    <lineage>
        <taxon>unclassified sequences</taxon>
        <taxon>metagenomes</taxon>
        <taxon>ecological metagenomes</taxon>
    </lineage>
</organism>
<dbReference type="AlphaFoldDB" id="A0A0F8ZL38"/>
<sequence length="170" mass="19461">KVVRTFRNFKIRIEDGENVAMDEEGGEENPVVEVEIEVPDGNSYTRYVFERFAGFSHRGEDGLQLSYVSQGPRVIRDYFSEVVVIENEKEVASKAIEVNHPLHYGGYHFYQHSYDSEAGKYTILSVTSDSGLYVVYGGYWLLCLGVLWQFWFRHITIGVDMGTVKTKVSI</sequence>
<keyword evidence="2 6" id="KW-0812">Transmembrane</keyword>
<evidence type="ECO:0000256" key="4">
    <source>
        <dbReference type="ARBA" id="ARBA00022989"/>
    </source>
</evidence>
<keyword evidence="4 6" id="KW-1133">Transmembrane helix</keyword>
<evidence type="ECO:0000256" key="3">
    <source>
        <dbReference type="ARBA" id="ARBA00022748"/>
    </source>
</evidence>
<evidence type="ECO:0000256" key="5">
    <source>
        <dbReference type="ARBA" id="ARBA00023136"/>
    </source>
</evidence>
<name>A0A0F8ZL38_9ZZZZ</name>
<dbReference type="Pfam" id="PF05140">
    <property type="entry name" value="ResB"/>
    <property type="match status" value="1"/>
</dbReference>
<dbReference type="GO" id="GO:0017004">
    <property type="term" value="P:cytochrome complex assembly"/>
    <property type="evidence" value="ECO:0007669"/>
    <property type="project" value="UniProtKB-KW"/>
</dbReference>
<feature type="non-terminal residue" evidence="8">
    <location>
        <position position="1"/>
    </location>
</feature>
<protein>
    <recommendedName>
        <fullName evidence="7">ResB-like domain-containing protein</fullName>
    </recommendedName>
</protein>
<evidence type="ECO:0000259" key="7">
    <source>
        <dbReference type="Pfam" id="PF05140"/>
    </source>
</evidence>
<dbReference type="EMBL" id="LAZR01059760">
    <property type="protein sequence ID" value="KKK67124.1"/>
    <property type="molecule type" value="Genomic_DNA"/>
</dbReference>
<comment type="subcellular location">
    <subcellularLocation>
        <location evidence="1">Membrane</location>
        <topology evidence="1">Multi-pass membrane protein</topology>
    </subcellularLocation>
</comment>
<reference evidence="8" key="1">
    <citation type="journal article" date="2015" name="Nature">
        <title>Complex archaea that bridge the gap between prokaryotes and eukaryotes.</title>
        <authorList>
            <person name="Spang A."/>
            <person name="Saw J.H."/>
            <person name="Jorgensen S.L."/>
            <person name="Zaremba-Niedzwiedzka K."/>
            <person name="Martijn J."/>
            <person name="Lind A.E."/>
            <person name="van Eijk R."/>
            <person name="Schleper C."/>
            <person name="Guy L."/>
            <person name="Ettema T.J."/>
        </authorList>
    </citation>
    <scope>NUCLEOTIDE SEQUENCE</scope>
</reference>
<feature type="domain" description="ResB-like" evidence="7">
    <location>
        <begin position="66"/>
        <end position="116"/>
    </location>
</feature>
<evidence type="ECO:0000256" key="6">
    <source>
        <dbReference type="SAM" id="Phobius"/>
    </source>
</evidence>
<evidence type="ECO:0000256" key="2">
    <source>
        <dbReference type="ARBA" id="ARBA00022692"/>
    </source>
</evidence>
<dbReference type="PANTHER" id="PTHR31566">
    <property type="entry name" value="CYTOCHROME C BIOGENESIS PROTEIN CCS1, CHLOROPLASTIC"/>
    <property type="match status" value="1"/>
</dbReference>
<keyword evidence="5 6" id="KW-0472">Membrane</keyword>
<dbReference type="InterPro" id="IPR007816">
    <property type="entry name" value="ResB-like_domain"/>
</dbReference>
<evidence type="ECO:0000256" key="1">
    <source>
        <dbReference type="ARBA" id="ARBA00004141"/>
    </source>
</evidence>
<comment type="caution">
    <text evidence="8">The sequence shown here is derived from an EMBL/GenBank/DDBJ whole genome shotgun (WGS) entry which is preliminary data.</text>
</comment>
<keyword evidence="3" id="KW-0201">Cytochrome c-type biogenesis</keyword>
<gene>
    <name evidence="8" type="ORF">LCGC14_2957220</name>
</gene>
<accession>A0A0F8ZL38</accession>
<proteinExistence type="predicted"/>
<dbReference type="InterPro" id="IPR023494">
    <property type="entry name" value="Cyt_c_bgen_Ccs1/CcsB/ResB"/>
</dbReference>
<dbReference type="GO" id="GO:0016020">
    <property type="term" value="C:membrane"/>
    <property type="evidence" value="ECO:0007669"/>
    <property type="project" value="UniProtKB-SubCell"/>
</dbReference>
<evidence type="ECO:0000313" key="8">
    <source>
        <dbReference type="EMBL" id="KKK67124.1"/>
    </source>
</evidence>